<evidence type="ECO:0000313" key="3">
    <source>
        <dbReference type="EMBL" id="KAK3402355.1"/>
    </source>
</evidence>
<evidence type="ECO:0000256" key="1">
    <source>
        <dbReference type="ARBA" id="ARBA00022801"/>
    </source>
</evidence>
<dbReference type="AlphaFoldDB" id="A0AAE0UFX8"/>
<reference evidence="3" key="2">
    <citation type="submission" date="2023-07" db="EMBL/GenBank/DDBJ databases">
        <authorList>
            <consortium name="Lawrence Berkeley National Laboratory"/>
            <person name="Haridas S."/>
            <person name="Hensen N."/>
            <person name="Bonometti L."/>
            <person name="Westerberg I."/>
            <person name="Brannstrom I.O."/>
            <person name="Guillou S."/>
            <person name="Cros-Aarteil S."/>
            <person name="Calhoun S."/>
            <person name="Kuo A."/>
            <person name="Mondo S."/>
            <person name="Pangilinan J."/>
            <person name="Riley R."/>
            <person name="LaButti K."/>
            <person name="Andreopoulos B."/>
            <person name="Lipzen A."/>
            <person name="Chen C."/>
            <person name="Yanf M."/>
            <person name="Daum C."/>
            <person name="Ng V."/>
            <person name="Clum A."/>
            <person name="Steindorff A."/>
            <person name="Ohm R."/>
            <person name="Martin F."/>
            <person name="Silar P."/>
            <person name="Natvig D."/>
            <person name="Lalanne C."/>
            <person name="Gautier V."/>
            <person name="Ament-velasquez S.L."/>
            <person name="Kruys A."/>
            <person name="Hutchinson M.I."/>
            <person name="Powell A.J."/>
            <person name="Barry K."/>
            <person name="Miller A.N."/>
            <person name="Grigoriev I.V."/>
            <person name="Debuchy R."/>
            <person name="Gladieux P."/>
            <person name="Thoren M.H."/>
            <person name="Johannesson H."/>
        </authorList>
    </citation>
    <scope>NUCLEOTIDE SEQUENCE</scope>
    <source>
        <strain evidence="3">FGSC 1904</strain>
    </source>
</reference>
<feature type="domain" description="Alpha/beta hydrolase fold-3" evidence="2">
    <location>
        <begin position="235"/>
        <end position="463"/>
    </location>
</feature>
<dbReference type="PANTHER" id="PTHR48081:SF8">
    <property type="entry name" value="ALPHA_BETA HYDROLASE FOLD-3 DOMAIN-CONTAINING PROTEIN-RELATED"/>
    <property type="match status" value="1"/>
</dbReference>
<name>A0AAE0UFX8_SORBR</name>
<reference evidence="3" key="1">
    <citation type="journal article" date="2023" name="Mol. Phylogenet. Evol.">
        <title>Genome-scale phylogeny and comparative genomics of the fungal order Sordariales.</title>
        <authorList>
            <person name="Hensen N."/>
            <person name="Bonometti L."/>
            <person name="Westerberg I."/>
            <person name="Brannstrom I.O."/>
            <person name="Guillou S."/>
            <person name="Cros-Aarteil S."/>
            <person name="Calhoun S."/>
            <person name="Haridas S."/>
            <person name="Kuo A."/>
            <person name="Mondo S."/>
            <person name="Pangilinan J."/>
            <person name="Riley R."/>
            <person name="LaButti K."/>
            <person name="Andreopoulos B."/>
            <person name="Lipzen A."/>
            <person name="Chen C."/>
            <person name="Yan M."/>
            <person name="Daum C."/>
            <person name="Ng V."/>
            <person name="Clum A."/>
            <person name="Steindorff A."/>
            <person name="Ohm R.A."/>
            <person name="Martin F."/>
            <person name="Silar P."/>
            <person name="Natvig D.O."/>
            <person name="Lalanne C."/>
            <person name="Gautier V."/>
            <person name="Ament-Velasquez S.L."/>
            <person name="Kruys A."/>
            <person name="Hutchinson M.I."/>
            <person name="Powell A.J."/>
            <person name="Barry K."/>
            <person name="Miller A.N."/>
            <person name="Grigoriev I.V."/>
            <person name="Debuchy R."/>
            <person name="Gladieux P."/>
            <person name="Hiltunen Thoren M."/>
            <person name="Johannesson H."/>
        </authorList>
    </citation>
    <scope>NUCLEOTIDE SEQUENCE</scope>
    <source>
        <strain evidence="3">FGSC 1904</strain>
    </source>
</reference>
<dbReference type="Gene3D" id="3.40.50.1820">
    <property type="entry name" value="alpha/beta hydrolase"/>
    <property type="match status" value="1"/>
</dbReference>
<organism evidence="3 4">
    <name type="scientific">Sordaria brevicollis</name>
    <dbReference type="NCBI Taxonomy" id="83679"/>
    <lineage>
        <taxon>Eukaryota</taxon>
        <taxon>Fungi</taxon>
        <taxon>Dikarya</taxon>
        <taxon>Ascomycota</taxon>
        <taxon>Pezizomycotina</taxon>
        <taxon>Sordariomycetes</taxon>
        <taxon>Sordariomycetidae</taxon>
        <taxon>Sordariales</taxon>
        <taxon>Sordariaceae</taxon>
        <taxon>Sordaria</taxon>
    </lineage>
</organism>
<evidence type="ECO:0000259" key="2">
    <source>
        <dbReference type="Pfam" id="PF07859"/>
    </source>
</evidence>
<sequence length="495" mass="54977">MLKVVALSVFQFVAGIGRSSVEFFFLSWVSRQAELLSHSQELSLAWGKWTNHSIQTVADDINSFFSHHFFDKPIAASLALLSTLWFLFLDWSTTMTDGCCCGTHGVCHLIGRIAETMSVSEGAKLIPNIPVVEGIPVPPTTSKDEGSWVRPETADDVNNPASSRWYLKAQASALRSGQYIGMTLHYLASPRPPNPNFTLTIPSLLSKYKGTFTLQFYTPKGYEEAGKHGKRYPAVVNFHGGGFTIGNGTDDARFARYILDTCDAVFVSVDYRLAPEYPFPTAVDDAADALFYIIRQSADLHIDPMKLATSGFSAGGNIAITSTLRFHEHLKEIADPENKHSPVPEHKIRAIATWYPVTDYSVSRAEKRATCVKPEHTLPPTMTNLFDGSYLYPGDLKMSHPWLSPSRASDEELKAAIPENVLVYTCEWDMLQKEGEAFAKRLAADPLNKTVHHRMIPGVPHGWDKSPDPLRPAIHTQEVYTDCARKLLAIFNAVD</sequence>
<dbReference type="EMBL" id="JAUTDP010000002">
    <property type="protein sequence ID" value="KAK3402355.1"/>
    <property type="molecule type" value="Genomic_DNA"/>
</dbReference>
<dbReference type="InterPro" id="IPR050300">
    <property type="entry name" value="GDXG_lipolytic_enzyme"/>
</dbReference>
<dbReference type="SUPFAM" id="SSF53474">
    <property type="entry name" value="alpha/beta-Hydrolases"/>
    <property type="match status" value="1"/>
</dbReference>
<keyword evidence="4" id="KW-1185">Reference proteome</keyword>
<accession>A0AAE0UFX8</accession>
<comment type="caution">
    <text evidence="3">The sequence shown here is derived from an EMBL/GenBank/DDBJ whole genome shotgun (WGS) entry which is preliminary data.</text>
</comment>
<dbReference type="GO" id="GO:0016787">
    <property type="term" value="F:hydrolase activity"/>
    <property type="evidence" value="ECO:0007669"/>
    <property type="project" value="UniProtKB-KW"/>
</dbReference>
<proteinExistence type="predicted"/>
<dbReference type="InterPro" id="IPR029058">
    <property type="entry name" value="AB_hydrolase_fold"/>
</dbReference>
<keyword evidence="1 3" id="KW-0378">Hydrolase</keyword>
<dbReference type="InterPro" id="IPR013094">
    <property type="entry name" value="AB_hydrolase_3"/>
</dbReference>
<gene>
    <name evidence="3" type="ORF">B0T20DRAFT_404157</name>
</gene>
<dbReference type="Proteomes" id="UP001281003">
    <property type="component" value="Unassembled WGS sequence"/>
</dbReference>
<dbReference type="Pfam" id="PF07859">
    <property type="entry name" value="Abhydrolase_3"/>
    <property type="match status" value="1"/>
</dbReference>
<dbReference type="PANTHER" id="PTHR48081">
    <property type="entry name" value="AB HYDROLASE SUPERFAMILY PROTEIN C4A8.06C"/>
    <property type="match status" value="1"/>
</dbReference>
<protein>
    <submittedName>
        <fullName evidence="3">Alpha/Beta hydrolase protein</fullName>
    </submittedName>
</protein>
<evidence type="ECO:0000313" key="4">
    <source>
        <dbReference type="Proteomes" id="UP001281003"/>
    </source>
</evidence>